<keyword evidence="3" id="KW-0325">Glycoprotein</keyword>
<dbReference type="InterPro" id="IPR003961">
    <property type="entry name" value="FN3_dom"/>
</dbReference>
<keyword evidence="4" id="KW-0378">Hydrolase</keyword>
<dbReference type="CDD" id="cd09821">
    <property type="entry name" value="An_peroxidase_bacterial_2"/>
    <property type="match status" value="1"/>
</dbReference>
<comment type="subcellular location">
    <subcellularLocation>
        <location evidence="1">Secreted</location>
    </subcellularLocation>
</comment>
<keyword evidence="4" id="KW-0326">Glycosidase</keyword>
<dbReference type="SUPFAM" id="SSF49265">
    <property type="entry name" value="Fibronectin type III"/>
    <property type="match status" value="2"/>
</dbReference>
<evidence type="ECO:0000313" key="9">
    <source>
        <dbReference type="Proteomes" id="UP001501319"/>
    </source>
</evidence>
<dbReference type="InterPro" id="IPR019791">
    <property type="entry name" value="Haem_peroxidase_animal"/>
</dbReference>
<dbReference type="InterPro" id="IPR037120">
    <property type="entry name" value="Haem_peroxidase_sf_animal"/>
</dbReference>
<reference evidence="8 9" key="1">
    <citation type="journal article" date="2019" name="Int. J. Syst. Evol. Microbiol.">
        <title>The Global Catalogue of Microorganisms (GCM) 10K type strain sequencing project: providing services to taxonomists for standard genome sequencing and annotation.</title>
        <authorList>
            <consortium name="The Broad Institute Genomics Platform"/>
            <consortium name="The Broad Institute Genome Sequencing Center for Infectious Disease"/>
            <person name="Wu L."/>
            <person name="Ma J."/>
        </authorList>
    </citation>
    <scope>NUCLEOTIDE SEQUENCE [LARGE SCALE GENOMIC DNA]</scope>
    <source>
        <strain evidence="8 9">JCM 14306</strain>
    </source>
</reference>
<dbReference type="InterPro" id="IPR036116">
    <property type="entry name" value="FN3_sf"/>
</dbReference>
<dbReference type="PROSITE" id="PS50853">
    <property type="entry name" value="FN3"/>
    <property type="match status" value="3"/>
</dbReference>
<evidence type="ECO:0000256" key="4">
    <source>
        <dbReference type="ARBA" id="ARBA00023295"/>
    </source>
</evidence>
<gene>
    <name evidence="8" type="ORF">GCM10009744_07930</name>
</gene>
<dbReference type="Pfam" id="PF00353">
    <property type="entry name" value="HemolysinCabind"/>
    <property type="match status" value="4"/>
</dbReference>
<evidence type="ECO:0000256" key="1">
    <source>
        <dbReference type="ARBA" id="ARBA00004613"/>
    </source>
</evidence>
<feature type="domain" description="Fibronectin type-III" evidence="7">
    <location>
        <begin position="1678"/>
        <end position="1775"/>
    </location>
</feature>
<evidence type="ECO:0000256" key="2">
    <source>
        <dbReference type="ARBA" id="ARBA00022525"/>
    </source>
</evidence>
<dbReference type="SMART" id="SM00060">
    <property type="entry name" value="FN3"/>
    <property type="match status" value="3"/>
</dbReference>
<feature type="region of interest" description="Disordered" evidence="6">
    <location>
        <begin position="485"/>
        <end position="520"/>
    </location>
</feature>
<keyword evidence="2" id="KW-0964">Secreted</keyword>
<accession>A0ABN2EYX9</accession>
<comment type="caution">
    <text evidence="8">The sequence shown here is derived from an EMBL/GenBank/DDBJ whole genome shotgun (WGS) entry which is preliminary data.</text>
</comment>
<proteinExistence type="predicted"/>
<evidence type="ECO:0000256" key="5">
    <source>
        <dbReference type="ARBA" id="ARBA00023326"/>
    </source>
</evidence>
<dbReference type="Proteomes" id="UP001501319">
    <property type="component" value="Unassembled WGS sequence"/>
</dbReference>
<dbReference type="Pfam" id="PF03098">
    <property type="entry name" value="An_peroxidase"/>
    <property type="match status" value="2"/>
</dbReference>
<keyword evidence="5" id="KW-0624">Polysaccharide degradation</keyword>
<dbReference type="PRINTS" id="PR00313">
    <property type="entry name" value="CABNDNGRPT"/>
</dbReference>
<dbReference type="Gene3D" id="2.150.10.10">
    <property type="entry name" value="Serralysin-like metalloprotease, C-terminal"/>
    <property type="match status" value="1"/>
</dbReference>
<feature type="region of interest" description="Disordered" evidence="6">
    <location>
        <begin position="308"/>
        <end position="327"/>
    </location>
</feature>
<dbReference type="InterPro" id="IPR001343">
    <property type="entry name" value="Hemolysn_Ca-bd"/>
</dbReference>
<dbReference type="SUPFAM" id="SSF51120">
    <property type="entry name" value="beta-Roll"/>
    <property type="match status" value="2"/>
</dbReference>
<dbReference type="InterPro" id="IPR010255">
    <property type="entry name" value="Haem_peroxidase_sf"/>
</dbReference>
<feature type="domain" description="Fibronectin type-III" evidence="7">
    <location>
        <begin position="1578"/>
        <end position="1673"/>
    </location>
</feature>
<dbReference type="EMBL" id="BAAANE010000002">
    <property type="protein sequence ID" value="GAA1623001.1"/>
    <property type="molecule type" value="Genomic_DNA"/>
</dbReference>
<evidence type="ECO:0000259" key="7">
    <source>
        <dbReference type="PROSITE" id="PS50853"/>
    </source>
</evidence>
<organism evidence="8 9">
    <name type="scientific">Kribbella alba</name>
    <dbReference type="NCBI Taxonomy" id="190197"/>
    <lineage>
        <taxon>Bacteria</taxon>
        <taxon>Bacillati</taxon>
        <taxon>Actinomycetota</taxon>
        <taxon>Actinomycetes</taxon>
        <taxon>Propionibacteriales</taxon>
        <taxon>Kribbellaceae</taxon>
        <taxon>Kribbella</taxon>
    </lineage>
</organism>
<dbReference type="InterPro" id="IPR011049">
    <property type="entry name" value="Serralysin-like_metalloprot_C"/>
</dbReference>
<evidence type="ECO:0000256" key="6">
    <source>
        <dbReference type="SAM" id="MobiDB-lite"/>
    </source>
</evidence>
<keyword evidence="9" id="KW-1185">Reference proteome</keyword>
<name>A0ABN2EYX9_9ACTN</name>
<keyword evidence="5" id="KW-0119">Carbohydrate metabolism</keyword>
<dbReference type="InterPro" id="IPR013783">
    <property type="entry name" value="Ig-like_fold"/>
</dbReference>
<dbReference type="PANTHER" id="PTHR11475">
    <property type="entry name" value="OXIDASE/PEROXIDASE"/>
    <property type="match status" value="1"/>
</dbReference>
<feature type="domain" description="Fibronectin type-III" evidence="7">
    <location>
        <begin position="1480"/>
        <end position="1576"/>
    </location>
</feature>
<evidence type="ECO:0000256" key="3">
    <source>
        <dbReference type="ARBA" id="ARBA00023180"/>
    </source>
</evidence>
<dbReference type="Gene3D" id="2.60.40.10">
    <property type="entry name" value="Immunoglobulins"/>
    <property type="match status" value="3"/>
</dbReference>
<dbReference type="PROSITE" id="PS50292">
    <property type="entry name" value="PEROXIDASE_3"/>
    <property type="match status" value="1"/>
</dbReference>
<dbReference type="Gene3D" id="1.10.640.10">
    <property type="entry name" value="Haem peroxidase domain superfamily, animal type"/>
    <property type="match status" value="1"/>
</dbReference>
<dbReference type="PANTHER" id="PTHR11475:SF4">
    <property type="entry name" value="CHORION PEROXIDASE"/>
    <property type="match status" value="1"/>
</dbReference>
<protein>
    <recommendedName>
        <fullName evidence="7">Fibronectin type-III domain-containing protein</fullName>
    </recommendedName>
</protein>
<dbReference type="SUPFAM" id="SSF48113">
    <property type="entry name" value="Heme-dependent peroxidases"/>
    <property type="match status" value="1"/>
</dbReference>
<dbReference type="CDD" id="cd00063">
    <property type="entry name" value="FN3"/>
    <property type="match status" value="3"/>
</dbReference>
<evidence type="ECO:0000313" key="8">
    <source>
        <dbReference type="EMBL" id="GAA1623001.1"/>
    </source>
</evidence>
<dbReference type="Pfam" id="PF00041">
    <property type="entry name" value="fn3"/>
    <property type="match status" value="3"/>
</dbReference>
<sequence length="1775" mass="183051">MRPQSQFRKRRWGLGAFRRGATSAVTITAMIAVSASLAMMPAGAAAPVGNGFTVTAADIAFILKQIKIAEEHSATLTPANPCGTLVGPGANQVPDRLTTYGLRTVDGSCNNLFPGRETFAAADVPFPRLTNPNFRQAEASPPGFFGPGGPSFGSSSYAQKKGFVFDSEPRVISNLIVDQTSTNPAAIAAAGNPVRTQQNPGVHPCTTDPDPGPPEVIGVPAGCIPSHQTLFIPNVTTDVGLSPPYNSMFTFFGQFFDHGVDQTVKSGGTVFVPLRADDPLITLGPDGKAGTGDEVPPGQRFMVLTRAQNQPGPDGKLGDDPATTTVDESADDIQNANNTDSPWVDQSQTYTSHASHQVFLREYANNAAGKPVSTGKLLGGLGAGLTYAGSPDGRDGISSWASTKKQAADLLGLQLADTDVTNIPMIASDPYGNFIPGPARGLPQYVTATGLVEGCRTADAGCTGPVPVPANARHFDTPFLTDIAHNADPSPVDHDNNPGTPPQAPIADADNTPSANFAAQPAGTYDDEMLDAHFTCGDGRCNENIALSTIHQVFHSEHDRLVDDIKATIAANPDLTASYNAPHPLGAGGPDVSFGIGGRLFQAARFVTEMEYQHLVFEEFARKVQPAVRPFHVYSPDINPAVEAEFAHAVYRFGHSMLDDTVARTNVDATTNAKSDNSLTLLKAFLNPPEYFNGGSAGVLTPKQAAGSIVMGSSDQTGNELDEFVVETLRNNLLGLPLDLPTLNMTRARDAGVPRLNDLRRQIFNETNDGQLTPYTDWSDFGQHLKHPESLINFVAAYGKHPSITGAATATAKRDAARAIVNPNASDVPPGDAADFMFSTGAWASNAAGVTNTGLDDVDLWVGGLAEVTNLFGGLLGTTFNYVFQTQLEKLQDGDRFYYLARTPGMNLRTQLEGNSFSELIERNTEGTSTLKADAFATADCKFELANLNGTPAGFTQFGSTVADDPASADCDESLLLLRKPDGTIQYRQTNTVDPSGINGQSVYNGTAGVDRVFGGNDNDTIWGNAGNDIIEGNGGDDVALGGDGNDIITDLGGADVPKGGPGNDAIDAGIGDDIPMGGDGQDFINGGANDNETFAGPGNDFVIAGQGADAVFGDGGDDWIQGGSGQDLLQGDHGAPFFDDPAQTAPGNDIFIGQVGENDYDAEGGDDLMAQNAAVDRNAGAGGFDWAFHQYDTVGADDDMEINNNLPGLPIQVVINRDRWQETEAVSGSAFNDKIKGTSVAPSTLGGAGFSGCDALDPTGVARIAGLGRLVTTFPSQLAPIVDASPGKYCPLAGRGATDAAPQINGQGTVWGEGDIMLGGAGSDEFTGRGADDIIDGDHALSVRISVRTDAANPASEIGSADLMEHQYLRDASGALTGPTLQAAVFAGTVDPGNLVAVREINMNPATTTAATSAAGDCTAAAPTNCDVAVFSAALATYTITNNANGSVTVNSNGGADGIDTLWNVEQLRFTDQTVGISLPSAPTAVTATAGNGQATVNFTPGAATIPPTSSFTITVRNAAGTAVGAPITGVTGSPRVVTGLTNGQSYTFTVKAVSSAGTGPDSALSNVVTPTAPPAVPGPVTGLTAARNGSGSVGLAWTPPAGPKTSYTVQVRDGLTGLVLIRTITGVPGTATGTTVTGLTGGTSYRFRVFALNATGTGPGVNVGPITALSVPNAPAITSVAQGALGGALTATVNWSLPATGGSPITSYRVRIMRMSSALATATEVSFTTQTVAPTPRSLTVTLAPGNYRFRVVATNAVGTSAQSAQSANVVPR</sequence>